<dbReference type="Pfam" id="PF02348">
    <property type="entry name" value="CTP_transf_3"/>
    <property type="match status" value="1"/>
</dbReference>
<dbReference type="Proteomes" id="UP001230188">
    <property type="component" value="Unassembled WGS sequence"/>
</dbReference>
<reference evidence="1" key="1">
    <citation type="submission" date="2023-01" db="EMBL/GenBank/DDBJ databases">
        <title>Metagenome sequencing of chrysophaentin producing Chrysophaeum taylorii.</title>
        <authorList>
            <person name="Davison J."/>
            <person name="Bewley C."/>
        </authorList>
    </citation>
    <scope>NUCLEOTIDE SEQUENCE</scope>
    <source>
        <strain evidence="1">NIES-1699</strain>
    </source>
</reference>
<dbReference type="AlphaFoldDB" id="A0AAD7UH03"/>
<keyword evidence="2" id="KW-1185">Reference proteome</keyword>
<comment type="caution">
    <text evidence="1">The sequence shown here is derived from an EMBL/GenBank/DDBJ whole genome shotgun (WGS) entry which is preliminary data.</text>
</comment>
<dbReference type="InterPro" id="IPR050793">
    <property type="entry name" value="CMP-NeuNAc_synthase"/>
</dbReference>
<protein>
    <recommendedName>
        <fullName evidence="3">N-acylneuraminate cytidylyltransferase</fullName>
    </recommendedName>
</protein>
<dbReference type="GO" id="GO:0008781">
    <property type="term" value="F:N-acylneuraminate cytidylyltransferase activity"/>
    <property type="evidence" value="ECO:0007669"/>
    <property type="project" value="TreeGrafter"/>
</dbReference>
<dbReference type="Gene3D" id="3.90.550.10">
    <property type="entry name" value="Spore Coat Polysaccharide Biosynthesis Protein SpsA, Chain A"/>
    <property type="match status" value="1"/>
</dbReference>
<evidence type="ECO:0000313" key="2">
    <source>
        <dbReference type="Proteomes" id="UP001230188"/>
    </source>
</evidence>
<dbReference type="InterPro" id="IPR029044">
    <property type="entry name" value="Nucleotide-diphossugar_trans"/>
</dbReference>
<dbReference type="InterPro" id="IPR003329">
    <property type="entry name" value="Cytidylyl_trans"/>
</dbReference>
<organism evidence="1 2">
    <name type="scientific">Chrysophaeum taylorii</name>
    <dbReference type="NCBI Taxonomy" id="2483200"/>
    <lineage>
        <taxon>Eukaryota</taxon>
        <taxon>Sar</taxon>
        <taxon>Stramenopiles</taxon>
        <taxon>Ochrophyta</taxon>
        <taxon>Pelagophyceae</taxon>
        <taxon>Pelagomonadales</taxon>
        <taxon>Pelagomonadaceae</taxon>
        <taxon>Chrysophaeum</taxon>
    </lineage>
</organism>
<dbReference type="CDD" id="cd02513">
    <property type="entry name" value="CMP-NeuAc_Synthase"/>
    <property type="match status" value="1"/>
</dbReference>
<name>A0AAD7UH03_9STRA</name>
<dbReference type="EMBL" id="JAQMWT010000308">
    <property type="protein sequence ID" value="KAJ8605897.1"/>
    <property type="molecule type" value="Genomic_DNA"/>
</dbReference>
<evidence type="ECO:0000313" key="1">
    <source>
        <dbReference type="EMBL" id="KAJ8605897.1"/>
    </source>
</evidence>
<dbReference type="PANTHER" id="PTHR21485:SF3">
    <property type="entry name" value="N-ACYLNEURAMINATE CYTIDYLYLTRANSFERASE"/>
    <property type="match status" value="1"/>
</dbReference>
<dbReference type="PANTHER" id="PTHR21485">
    <property type="entry name" value="HAD SUPERFAMILY MEMBERS CMAS AND KDSC"/>
    <property type="match status" value="1"/>
</dbReference>
<proteinExistence type="predicted"/>
<accession>A0AAD7UH03</accession>
<evidence type="ECO:0008006" key="3">
    <source>
        <dbReference type="Google" id="ProtNLM"/>
    </source>
</evidence>
<gene>
    <name evidence="1" type="ORF">CTAYLR_004182</name>
</gene>
<sequence>MAHALILARGGSKGIPKKNIKLLNGVPLVVYNIKAALESGVFAVVAVSSDDDEILAIARAAGAATHKRSPAAATDTATSEVGIFDYLEHHHPCDVLALVQCTSPLTTADDFRNAWELFRNSGADGLVTVVRTHRFLWRVEDGGGVAAPMNYDPAYRPRRQDWAGELVENGAFYLMKVASLRASGSRLSGKIVAYEMPEDTLVEIDSLVDWTIAEVLAKARFGDSPTSWLKLPSFLPSVGSE</sequence>
<dbReference type="SUPFAM" id="SSF53448">
    <property type="entry name" value="Nucleotide-diphospho-sugar transferases"/>
    <property type="match status" value="1"/>
</dbReference>